<organism evidence="3">
    <name type="scientific">Tanacetum cinerariifolium</name>
    <name type="common">Dalmatian daisy</name>
    <name type="synonym">Chrysanthemum cinerariifolium</name>
    <dbReference type="NCBI Taxonomy" id="118510"/>
    <lineage>
        <taxon>Eukaryota</taxon>
        <taxon>Viridiplantae</taxon>
        <taxon>Streptophyta</taxon>
        <taxon>Embryophyta</taxon>
        <taxon>Tracheophyta</taxon>
        <taxon>Spermatophyta</taxon>
        <taxon>Magnoliopsida</taxon>
        <taxon>eudicotyledons</taxon>
        <taxon>Gunneridae</taxon>
        <taxon>Pentapetalae</taxon>
        <taxon>asterids</taxon>
        <taxon>campanulids</taxon>
        <taxon>Asterales</taxon>
        <taxon>Asteraceae</taxon>
        <taxon>Asteroideae</taxon>
        <taxon>Anthemideae</taxon>
        <taxon>Anthemidinae</taxon>
        <taxon>Tanacetum</taxon>
    </lineage>
</organism>
<dbReference type="PANTHER" id="PTHR33067:SF35">
    <property type="entry name" value="ASPARTIC PEPTIDASE DDI1-TYPE DOMAIN-CONTAINING PROTEIN"/>
    <property type="match status" value="1"/>
</dbReference>
<proteinExistence type="predicted"/>
<sequence>MADHLQKWHDASTSRKISNGSSDGITAITSKLDSFRRDIKKLEENVHDIQVGCEDLRGAHLNKDCPLLEEVKSVEEFKRLKQHAEEALVHKDMESLNKIKVKRLFLKEIRQTNDYAKHIKNLMESKLRISGNDDVKINTRCSAILQNQLPPKEQDPRSFILPWSIGKLTFNALADLGESISVMPL</sequence>
<reference evidence="3" key="1">
    <citation type="journal article" date="2019" name="Sci. Rep.">
        <title>Draft genome of Tanacetum cinerariifolium, the natural source of mosquito coil.</title>
        <authorList>
            <person name="Yamashiro T."/>
            <person name="Shiraishi A."/>
            <person name="Satake H."/>
            <person name="Nakayama K."/>
        </authorList>
    </citation>
    <scope>NUCLEOTIDE SEQUENCE</scope>
</reference>
<evidence type="ECO:0000256" key="1">
    <source>
        <dbReference type="SAM" id="Coils"/>
    </source>
</evidence>
<comment type="caution">
    <text evidence="3">The sequence shown here is derived from an EMBL/GenBank/DDBJ whole genome shotgun (WGS) entry which is preliminary data.</text>
</comment>
<keyword evidence="1" id="KW-0175">Coiled coil</keyword>
<gene>
    <name evidence="3" type="ORF">Tci_049206</name>
</gene>
<dbReference type="EMBL" id="BKCJ010007432">
    <property type="protein sequence ID" value="GEU77228.1"/>
    <property type="molecule type" value="Genomic_DNA"/>
</dbReference>
<evidence type="ECO:0000313" key="3">
    <source>
        <dbReference type="EMBL" id="GEU77228.1"/>
    </source>
</evidence>
<dbReference type="PANTHER" id="PTHR33067">
    <property type="entry name" value="RNA-DIRECTED DNA POLYMERASE-RELATED"/>
    <property type="match status" value="1"/>
</dbReference>
<protein>
    <recommendedName>
        <fullName evidence="4">Reverse transcriptase domain-containing protein</fullName>
    </recommendedName>
</protein>
<accession>A0A6L2MTC0</accession>
<feature type="compositionally biased region" description="Basic and acidic residues" evidence="2">
    <location>
        <begin position="1"/>
        <end position="13"/>
    </location>
</feature>
<dbReference type="AlphaFoldDB" id="A0A6L2MTC0"/>
<evidence type="ECO:0000256" key="2">
    <source>
        <dbReference type="SAM" id="MobiDB-lite"/>
    </source>
</evidence>
<name>A0A6L2MTC0_TANCI</name>
<evidence type="ECO:0008006" key="4">
    <source>
        <dbReference type="Google" id="ProtNLM"/>
    </source>
</evidence>
<feature type="region of interest" description="Disordered" evidence="2">
    <location>
        <begin position="1"/>
        <end position="20"/>
    </location>
</feature>
<feature type="coiled-coil region" evidence="1">
    <location>
        <begin position="25"/>
        <end position="52"/>
    </location>
</feature>